<feature type="transmembrane region" description="Helical" evidence="2">
    <location>
        <begin position="43"/>
        <end position="67"/>
    </location>
</feature>
<evidence type="ECO:0000313" key="3">
    <source>
        <dbReference type="EMBL" id="GAT53112.1"/>
    </source>
</evidence>
<accession>A0ABQ0LQ14</accession>
<proteinExistence type="predicted"/>
<feature type="compositionally biased region" description="Basic and acidic residues" evidence="1">
    <location>
        <begin position="217"/>
        <end position="252"/>
    </location>
</feature>
<dbReference type="Proteomes" id="UP000815677">
    <property type="component" value="Unassembled WGS sequence"/>
</dbReference>
<keyword evidence="2" id="KW-1133">Transmembrane helix</keyword>
<evidence type="ECO:0000256" key="2">
    <source>
        <dbReference type="SAM" id="Phobius"/>
    </source>
</evidence>
<keyword evidence="4" id="KW-1185">Reference proteome</keyword>
<evidence type="ECO:0000256" key="1">
    <source>
        <dbReference type="SAM" id="MobiDB-lite"/>
    </source>
</evidence>
<feature type="transmembrane region" description="Helical" evidence="2">
    <location>
        <begin position="166"/>
        <end position="190"/>
    </location>
</feature>
<feature type="region of interest" description="Disordered" evidence="1">
    <location>
        <begin position="217"/>
        <end position="287"/>
    </location>
</feature>
<gene>
    <name evidence="3" type="ORF">MCHLO_10106</name>
</gene>
<keyword evidence="2" id="KW-0472">Membrane</keyword>
<name>A0ABQ0LQ14_MYCCL</name>
<reference evidence="3" key="1">
    <citation type="submission" date="2014-09" db="EMBL/GenBank/DDBJ databases">
        <title>Genome sequence of the luminous mushroom Mycena chlorophos for searching fungal bioluminescence genes.</title>
        <authorList>
            <person name="Tanaka Y."/>
            <person name="Kasuga D."/>
            <person name="Oba Y."/>
            <person name="Hase S."/>
            <person name="Sato K."/>
            <person name="Oba Y."/>
            <person name="Sakakibara Y."/>
        </authorList>
    </citation>
    <scope>NUCLEOTIDE SEQUENCE</scope>
</reference>
<protein>
    <submittedName>
        <fullName evidence="3">Uncharacterized protein</fullName>
    </submittedName>
</protein>
<sequence length="287" mass="30382">MQKPSKPTGTSASASAASIPLQCSNAADPEEEQMPTRSMRTPALFAIIFCFFVAFVSPFTQALTIAAPSSGLTTGNGTISCTVTTSDTAESLSFFIQRNSTRLLIAQDVAATPAANAVSVPVVVPSGVSGGGWVILAAASNNPSNILAESGQFEIRETAQTQRMGAAVVGGVIIGVVLFALLVLGGFMYFRRRQRRLHGPTNPLAFDLEAAMAQARDHSRSFSREEAAAKEGNKWSEEDKVEWERELEEQFARARAGTPGVSRGPTPLAAGTNPHLAPLQRSVTRGF</sequence>
<evidence type="ECO:0000313" key="4">
    <source>
        <dbReference type="Proteomes" id="UP000815677"/>
    </source>
</evidence>
<keyword evidence="2" id="KW-0812">Transmembrane</keyword>
<dbReference type="EMBL" id="DF848172">
    <property type="protein sequence ID" value="GAT53112.1"/>
    <property type="molecule type" value="Genomic_DNA"/>
</dbReference>
<organism evidence="3 4">
    <name type="scientific">Mycena chlorophos</name>
    <name type="common">Agaric fungus</name>
    <name type="synonym">Agaricus chlorophos</name>
    <dbReference type="NCBI Taxonomy" id="658473"/>
    <lineage>
        <taxon>Eukaryota</taxon>
        <taxon>Fungi</taxon>
        <taxon>Dikarya</taxon>
        <taxon>Basidiomycota</taxon>
        <taxon>Agaricomycotina</taxon>
        <taxon>Agaricomycetes</taxon>
        <taxon>Agaricomycetidae</taxon>
        <taxon>Agaricales</taxon>
        <taxon>Marasmiineae</taxon>
        <taxon>Mycenaceae</taxon>
        <taxon>Mycena</taxon>
    </lineage>
</organism>